<proteinExistence type="inferred from homology"/>
<name>A0A2P6NYW2_9EUKA</name>
<dbReference type="GO" id="GO:0009069">
    <property type="term" value="P:serine family amino acid metabolic process"/>
    <property type="evidence" value="ECO:0007669"/>
    <property type="project" value="UniProtKB-ARBA"/>
</dbReference>
<comment type="similarity">
    <text evidence="2">Belongs to the cysteine synthase/cystathionine beta-synthase family.</text>
</comment>
<comment type="caution">
    <text evidence="5">The sequence shown here is derived from an EMBL/GenBank/DDBJ whole genome shotgun (WGS) entry which is preliminary data.</text>
</comment>
<gene>
    <name evidence="5" type="ORF">PROFUN_01852</name>
</gene>
<keyword evidence="6" id="KW-1185">Reference proteome</keyword>
<evidence type="ECO:0000313" key="5">
    <source>
        <dbReference type="EMBL" id="PRP89132.1"/>
    </source>
</evidence>
<evidence type="ECO:0000256" key="3">
    <source>
        <dbReference type="ARBA" id="ARBA00022898"/>
    </source>
</evidence>
<keyword evidence="3" id="KW-0663">Pyridoxal phosphate</keyword>
<dbReference type="Pfam" id="PF00291">
    <property type="entry name" value="PALP"/>
    <property type="match status" value="1"/>
</dbReference>
<dbReference type="FunFam" id="3.40.50.1100:FF:000003">
    <property type="entry name" value="Cystathionine beta-synthase"/>
    <property type="match status" value="1"/>
</dbReference>
<dbReference type="Proteomes" id="UP000241769">
    <property type="component" value="Unassembled WGS sequence"/>
</dbReference>
<dbReference type="InterPro" id="IPR050214">
    <property type="entry name" value="Cys_Synth/Cystath_Beta-Synth"/>
</dbReference>
<dbReference type="CDD" id="cd01561">
    <property type="entry name" value="CBS_like"/>
    <property type="match status" value="1"/>
</dbReference>
<dbReference type="GO" id="GO:0006534">
    <property type="term" value="P:cysteine metabolic process"/>
    <property type="evidence" value="ECO:0007669"/>
    <property type="project" value="UniProtKB-ARBA"/>
</dbReference>
<dbReference type="Gene3D" id="3.40.50.1100">
    <property type="match status" value="2"/>
</dbReference>
<sequence>MELPSSVKKGFSGAVGGTPLIRLETLSQITGCNILGKADHLNPGAKYMIESALAEGLLKPGGIIVEATAGNTGVGLVLAANSLGFKCVFTCPEKVSKEKIDQLRNFGAEVIICPGSVPMSSPDHFITKAKIIAEERGGWNVQQFYNPNNWRSHYETSGPEIWRDTEGKIDAFVAAAGTAGTIGGVSSYLKEKKEEVKIVLLDPYGSGVVYEKREGLIVSRMKTDDEKKKEKPSFVEGIGVSVDTFYGIRHAKLDATLRIDDQITMEFVHYLLKHEGIFVGPSAAMNALVWVAHHLGPGHTVVTILCDSGNNYRSKIFNEEFQKEKGITVERNDLKEFISAFDPLLFTNHWSQ</sequence>
<organism evidence="5 6">
    <name type="scientific">Planoprotostelium fungivorum</name>
    <dbReference type="NCBI Taxonomy" id="1890364"/>
    <lineage>
        <taxon>Eukaryota</taxon>
        <taxon>Amoebozoa</taxon>
        <taxon>Evosea</taxon>
        <taxon>Variosea</taxon>
        <taxon>Cavosteliida</taxon>
        <taxon>Cavosteliaceae</taxon>
        <taxon>Planoprotostelium</taxon>
    </lineage>
</organism>
<evidence type="ECO:0000259" key="4">
    <source>
        <dbReference type="Pfam" id="PF00291"/>
    </source>
</evidence>
<accession>A0A2P6NYW2</accession>
<dbReference type="AlphaFoldDB" id="A0A2P6NYW2"/>
<protein>
    <submittedName>
        <fullName evidence="5">Pyridoxal-5'-phosphate-dependent protein subunit beta</fullName>
    </submittedName>
</protein>
<feature type="domain" description="Tryptophan synthase beta chain-like PALP" evidence="4">
    <location>
        <begin position="12"/>
        <end position="307"/>
    </location>
</feature>
<evidence type="ECO:0000313" key="6">
    <source>
        <dbReference type="Proteomes" id="UP000241769"/>
    </source>
</evidence>
<dbReference type="EMBL" id="MDYQ01000005">
    <property type="protein sequence ID" value="PRP89132.1"/>
    <property type="molecule type" value="Genomic_DNA"/>
</dbReference>
<evidence type="ECO:0000256" key="2">
    <source>
        <dbReference type="ARBA" id="ARBA00007103"/>
    </source>
</evidence>
<dbReference type="InParanoid" id="A0A2P6NYW2"/>
<reference evidence="5 6" key="1">
    <citation type="journal article" date="2018" name="Genome Biol. Evol.">
        <title>Multiple Roots of Fruiting Body Formation in Amoebozoa.</title>
        <authorList>
            <person name="Hillmann F."/>
            <person name="Forbes G."/>
            <person name="Novohradska S."/>
            <person name="Ferling I."/>
            <person name="Riege K."/>
            <person name="Groth M."/>
            <person name="Westermann M."/>
            <person name="Marz M."/>
            <person name="Spaller T."/>
            <person name="Winckler T."/>
            <person name="Schaap P."/>
            <person name="Glockner G."/>
        </authorList>
    </citation>
    <scope>NUCLEOTIDE SEQUENCE [LARGE SCALE GENOMIC DNA]</scope>
    <source>
        <strain evidence="5 6">Jena</strain>
    </source>
</reference>
<evidence type="ECO:0000256" key="1">
    <source>
        <dbReference type="ARBA" id="ARBA00001933"/>
    </source>
</evidence>
<dbReference type="InterPro" id="IPR036052">
    <property type="entry name" value="TrpB-like_PALP_sf"/>
</dbReference>
<dbReference type="OrthoDB" id="728at2759"/>
<dbReference type="SUPFAM" id="SSF53686">
    <property type="entry name" value="Tryptophan synthase beta subunit-like PLP-dependent enzymes"/>
    <property type="match status" value="1"/>
</dbReference>
<comment type="cofactor">
    <cofactor evidence="1">
        <name>pyridoxal 5'-phosphate</name>
        <dbReference type="ChEBI" id="CHEBI:597326"/>
    </cofactor>
</comment>
<dbReference type="STRING" id="1890364.A0A2P6NYW2"/>
<dbReference type="GO" id="GO:0044272">
    <property type="term" value="P:sulfur compound biosynthetic process"/>
    <property type="evidence" value="ECO:0007669"/>
    <property type="project" value="UniProtKB-ARBA"/>
</dbReference>
<dbReference type="PANTHER" id="PTHR10314">
    <property type="entry name" value="CYSTATHIONINE BETA-SYNTHASE"/>
    <property type="match status" value="1"/>
</dbReference>
<dbReference type="InterPro" id="IPR001926">
    <property type="entry name" value="TrpB-like_PALP"/>
</dbReference>